<keyword evidence="1" id="KW-0547">Nucleotide-binding</keyword>
<dbReference type="GO" id="GO:0003678">
    <property type="term" value="F:DNA helicase activity"/>
    <property type="evidence" value="ECO:0007669"/>
    <property type="project" value="UniProtKB-UniRule"/>
</dbReference>
<proteinExistence type="inferred from homology"/>
<dbReference type="InterPro" id="IPR046393">
    <property type="entry name" value="Helic_T4"/>
</dbReference>
<evidence type="ECO:0000256" key="1">
    <source>
        <dbReference type="HAMAP-Rule" id="MF_04155"/>
    </source>
</evidence>
<organism evidence="4 5">
    <name type="scientific">Cronobacter phage LPCS28</name>
    <dbReference type="NCBI Taxonomy" id="2924885"/>
    <lineage>
        <taxon>Viruses</taxon>
        <taxon>Duplodnaviria</taxon>
        <taxon>Heunggongvirae</taxon>
        <taxon>Uroviricota</taxon>
        <taxon>Caudoviricetes</taxon>
        <taxon>Pantevenvirales</taxon>
        <taxon>Straboviridae</taxon>
        <taxon>Nanhuvirus</taxon>
        <taxon>Nanhuvirus LPCS28</taxon>
    </lineage>
</organism>
<comment type="subunit">
    <text evidence="1">Homohexamer. The homohexamer is a trimer of asymmetric dimers. Interacts with the DNA primase; this interaction forms the active primosome complex, which is composed of 6 helicase and 1 primase subunits and expresses full helicase and primase activities. Interacts (via C-terminus) with the helicase assembly factor; this interaction brings about the rapid assembly of the helicase onto ssDNA. Part of the replicase complex that includes the DNA polymerase, the polymerase clamp, the clamp loader complex, the single-stranded DNA binding protein, the primase, the DnaB-like replicative helicase and the helicase assembly factor.</text>
</comment>
<dbReference type="GO" id="GO:0016787">
    <property type="term" value="F:hydrolase activity"/>
    <property type="evidence" value="ECO:0007669"/>
    <property type="project" value="UniProtKB-KW"/>
</dbReference>
<dbReference type="RefSeq" id="YP_010665833.1">
    <property type="nucleotide sequence ID" value="NC_070937.1"/>
</dbReference>
<evidence type="ECO:0000256" key="2">
    <source>
        <dbReference type="SAM" id="MobiDB-lite"/>
    </source>
</evidence>
<dbReference type="GO" id="GO:0003677">
    <property type="term" value="F:DNA binding"/>
    <property type="evidence" value="ECO:0007669"/>
    <property type="project" value="UniProtKB-KW"/>
</dbReference>
<keyword evidence="1" id="KW-0067">ATP-binding</keyword>
<dbReference type="GeneID" id="77941907"/>
<dbReference type="SUPFAM" id="SSF52540">
    <property type="entry name" value="P-loop containing nucleoside triphosphate hydrolases"/>
    <property type="match status" value="1"/>
</dbReference>
<name>A0AAE9G5C1_9CAUD</name>
<dbReference type="GO" id="GO:0005524">
    <property type="term" value="F:ATP binding"/>
    <property type="evidence" value="ECO:0007669"/>
    <property type="project" value="UniProtKB-UniRule"/>
</dbReference>
<keyword evidence="1" id="KW-0238">DNA-binding</keyword>
<dbReference type="Gene3D" id="3.40.50.300">
    <property type="entry name" value="P-loop containing nucleotide triphosphate hydrolases"/>
    <property type="match status" value="1"/>
</dbReference>
<evidence type="ECO:0000259" key="3">
    <source>
        <dbReference type="PROSITE" id="PS51199"/>
    </source>
</evidence>
<sequence>MLLPKTILSNVLYNSEYFSVVWPHLRNDYFSRQERTVFNLIKKYHDEHKSIPSKNALMINLESMTKISQDEFDSARDLINGLETTPEDLAWLVGETEKYCRDKAIYNATSRAIEIQENAALPLDEQDKRIPDLGAIPEILQSAISISFDTTVGHDFFEDYESRWEMYREKTMKIPFGIRILDMITKQGVERRTLNLLMAGVNVGKSLGLCHLAATYLAQGRNVLYVSMEMAEHMVAKRIDANLLDVSMDDIDDGVITYSSYKARMENLSKKGLGKLIIKQFPTGGASVNHINALLNELWTKRQWKPDIIIVDYLGIMASSRIKVYSENSYTLVKAIAEELRGLAIEHNVVVWSAAQTTRAGWDSSDINMSDIAESAGLAATADFILAMMETPDLAELGQQLFKQIKSRYGDKNRNNKFTMLVEKDKQRWLQCEDTGTDPKTVEQASREMQVQANENATQRKKMQDFMNADEVEWE</sequence>
<dbReference type="Pfam" id="PF03796">
    <property type="entry name" value="DnaB_C"/>
    <property type="match status" value="1"/>
</dbReference>
<feature type="binding site" evidence="1">
    <location>
        <begin position="199"/>
        <end position="206"/>
    </location>
    <ligand>
        <name>ATP</name>
        <dbReference type="ChEBI" id="CHEBI:30616"/>
    </ligand>
</feature>
<keyword evidence="1" id="KW-1194">Viral DNA replication</keyword>
<keyword evidence="5" id="KW-1185">Reference proteome</keyword>
<feature type="domain" description="SF4 helicase" evidence="3">
    <location>
        <begin position="167"/>
        <end position="436"/>
    </location>
</feature>
<dbReference type="KEGG" id="vg:77941907"/>
<dbReference type="HAMAP" id="MF_04155">
    <property type="entry name" value="Helic_T4"/>
    <property type="match status" value="1"/>
</dbReference>
<dbReference type="PANTHER" id="PTHR30153:SF2">
    <property type="entry name" value="REPLICATIVE DNA HELICASE"/>
    <property type="match status" value="1"/>
</dbReference>
<dbReference type="InterPro" id="IPR027417">
    <property type="entry name" value="P-loop_NTPase"/>
</dbReference>
<keyword evidence="1" id="KW-0235">DNA replication</keyword>
<protein>
    <recommendedName>
        <fullName evidence="1">DnaB-like replicative helicase</fullName>
        <ecNumber evidence="1">3.6.4.-</ecNumber>
    </recommendedName>
</protein>
<keyword evidence="1" id="KW-0347">Helicase</keyword>
<evidence type="ECO:0000313" key="4">
    <source>
        <dbReference type="EMBL" id="UNY47022.1"/>
    </source>
</evidence>
<dbReference type="EC" id="3.6.4.-" evidence="1"/>
<comment type="similarity">
    <text evidence="1">Belongs to the helicase family. DnaB subfamily.</text>
</comment>
<dbReference type="EMBL" id="OM638103">
    <property type="protein sequence ID" value="UNY47022.1"/>
    <property type="molecule type" value="Genomic_DNA"/>
</dbReference>
<reference evidence="4 5" key="1">
    <citation type="submission" date="2022-02" db="EMBL/GenBank/DDBJ databases">
        <authorList>
            <person name="Tian F."/>
            <person name="Li J."/>
            <person name="Li F."/>
            <person name="Tong Y."/>
        </authorList>
    </citation>
    <scope>NUCLEOTIDE SEQUENCE [LARGE SCALE GENOMIC DNA]</scope>
</reference>
<dbReference type="InterPro" id="IPR007694">
    <property type="entry name" value="DNA_helicase_DnaB-like_C"/>
</dbReference>
<dbReference type="GO" id="GO:0006260">
    <property type="term" value="P:DNA replication"/>
    <property type="evidence" value="ECO:0007669"/>
    <property type="project" value="UniProtKB-KW"/>
</dbReference>
<feature type="region of interest" description="Disordered" evidence="2">
    <location>
        <begin position="452"/>
        <end position="475"/>
    </location>
</feature>
<keyword evidence="1" id="KW-0378">Hydrolase</keyword>
<dbReference type="PANTHER" id="PTHR30153">
    <property type="entry name" value="REPLICATIVE DNA HELICASE DNAB"/>
    <property type="match status" value="1"/>
</dbReference>
<gene>
    <name evidence="4" type="primary">radA</name>
    <name evidence="4" type="ORF">EHEKIMEA_00140</name>
</gene>
<comment type="function">
    <text evidence="1">ATP-dependent DNA helicase essential for viral DNA replication and recombination. The helicase moves 5' -&gt; 3' on the lagging strand template, unwinding the DNA duplex ahead of the leading strand polymerase at the replication fork and generating ssDNA for both leading and lagging strand synthesis. Interaction with the primase allows the primase to initiate lagging strand synthesis and fully activates the helicase. Loaded by the helicase assembly factor on replication forks that begin at discrete replication origin sequences, as well as on forks that are created during recombination.</text>
</comment>
<dbReference type="GO" id="GO:0039686">
    <property type="term" value="P:bidirectional double-stranded viral DNA replication"/>
    <property type="evidence" value="ECO:0007669"/>
    <property type="project" value="InterPro"/>
</dbReference>
<dbReference type="PROSITE" id="PS51199">
    <property type="entry name" value="SF4_HELICASE"/>
    <property type="match status" value="1"/>
</dbReference>
<accession>A0AAE9G5C1</accession>
<dbReference type="Proteomes" id="UP000832072">
    <property type="component" value="Segment"/>
</dbReference>
<evidence type="ECO:0000313" key="5">
    <source>
        <dbReference type="Proteomes" id="UP000832072"/>
    </source>
</evidence>